<dbReference type="EMBL" id="JAAIVB010000008">
    <property type="protein sequence ID" value="NEX59816.1"/>
    <property type="molecule type" value="Genomic_DNA"/>
</dbReference>
<dbReference type="SUPFAM" id="SSF53850">
    <property type="entry name" value="Periplasmic binding protein-like II"/>
    <property type="match status" value="1"/>
</dbReference>
<keyword evidence="1" id="KW-1133">Transmembrane helix</keyword>
<comment type="caution">
    <text evidence="2">The sequence shown here is derived from an EMBL/GenBank/DDBJ whole genome shotgun (WGS) entry which is preliminary data.</text>
</comment>
<evidence type="ECO:0000313" key="2">
    <source>
        <dbReference type="EMBL" id="NEX59816.1"/>
    </source>
</evidence>
<feature type="transmembrane region" description="Helical" evidence="1">
    <location>
        <begin position="21"/>
        <end position="40"/>
    </location>
</feature>
<organism evidence="2 3">
    <name type="scientific">Noviherbaspirillum galbum</name>
    <dbReference type="NCBI Taxonomy" id="2709383"/>
    <lineage>
        <taxon>Bacteria</taxon>
        <taxon>Pseudomonadati</taxon>
        <taxon>Pseudomonadota</taxon>
        <taxon>Betaproteobacteria</taxon>
        <taxon>Burkholderiales</taxon>
        <taxon>Oxalobacteraceae</taxon>
        <taxon>Noviherbaspirillum</taxon>
    </lineage>
</organism>
<dbReference type="AlphaFoldDB" id="A0A6B3SM95"/>
<name>A0A6B3SM95_9BURK</name>
<evidence type="ECO:0000313" key="3">
    <source>
        <dbReference type="Proteomes" id="UP000482155"/>
    </source>
</evidence>
<protein>
    <submittedName>
        <fullName evidence="2">Amino acid ABC transporter substrate-binding protein</fullName>
    </submittedName>
</protein>
<reference evidence="2 3" key="1">
    <citation type="submission" date="2020-02" db="EMBL/GenBank/DDBJ databases">
        <authorList>
            <person name="Kim M.K."/>
        </authorList>
    </citation>
    <scope>NUCLEOTIDE SEQUENCE [LARGE SCALE GENOMIC DNA]</scope>
    <source>
        <strain evidence="2 3">17J57-3</strain>
    </source>
</reference>
<dbReference type="Gene3D" id="3.40.190.10">
    <property type="entry name" value="Periplasmic binding protein-like II"/>
    <property type="match status" value="2"/>
</dbReference>
<keyword evidence="3" id="KW-1185">Reference proteome</keyword>
<sequence length="267" mass="29707">METIMQAGRQARALGDGVHREFFLCLMLMFWLLAGVHAPAHGIGMTVRVCVDERPWMPFTSPDPDLPGTFQRIVSAAAQGLGAHVETTIAPWSQCKEYLKQGEVDALIGASDSVRNQGTMALPMKGAKTDSSRALGSARIVLARRFDSRADWNGRNFVNVSLPVAVASGTDAMIEAVKRGRAVPDEAGRTDEQNLARLASRRVDLMAGYENDVAVLVAGKYHRTVEVLPVPLSDNYYYLGFSRQFYDDYRDFAERFWNKLREVRSVY</sequence>
<dbReference type="RefSeq" id="WP_163960302.1">
    <property type="nucleotide sequence ID" value="NZ_JAAIVB010000008.1"/>
</dbReference>
<proteinExistence type="predicted"/>
<accession>A0A6B3SM95</accession>
<keyword evidence="1" id="KW-0472">Membrane</keyword>
<dbReference type="Proteomes" id="UP000482155">
    <property type="component" value="Unassembled WGS sequence"/>
</dbReference>
<evidence type="ECO:0000256" key="1">
    <source>
        <dbReference type="SAM" id="Phobius"/>
    </source>
</evidence>
<gene>
    <name evidence="2" type="ORF">G3574_01870</name>
</gene>
<keyword evidence="1" id="KW-0812">Transmembrane</keyword>